<evidence type="ECO:0000313" key="4">
    <source>
        <dbReference type="Proteomes" id="UP000077266"/>
    </source>
</evidence>
<feature type="signal peptide" evidence="1">
    <location>
        <begin position="1"/>
        <end position="16"/>
    </location>
</feature>
<sequence>MIALYWFSALFGCVTGVFIQEGGLRYCGVLLLRVLFSTQDYIADTLRRAKFGNNSRNAAVLLPVEIQLHIFHMLRKRGRFGFRCHNSYYRYAVRHASAHDLQYVARVCRGWNAAATEVLYHDVYLDNDRRCIDFSNTLLRHPHLARLVTRYTLPYEASASIAWLTPEFATAKRRATTRFREDLGDITWSEIKSAIDTVSTLCTSAVEVRLSGNLARPDCIPGLIQASRTRHLTGLSIGQVLPLDEIKLGQDVPDSPVVFPHPTLANSFLHLTRLSFFHCDFNSEGVPRFAALQTLELYYCRLWWAWLSNVLQHSRDLHTLVWSESSLGDFPPGSAPPCLAQICLGHEHRLTRCVLDTWHIGLVYIGPMYGFINLRTFECSATALLTAEELPPQLETLIVTKVCGDYIAQRDLVLARKQLLTVVSRIRYWLPYWRYGGALSLSRIELWDTVDDGILPLWNILAVLLNDFLTPWNVTLKINVELSHDLEKKYRRKLARREVRNRLLWRGVL</sequence>
<keyword evidence="1" id="KW-0732">Signal</keyword>
<evidence type="ECO:0000256" key="1">
    <source>
        <dbReference type="SAM" id="SignalP"/>
    </source>
</evidence>
<dbReference type="SUPFAM" id="SSF52047">
    <property type="entry name" value="RNI-like"/>
    <property type="match status" value="1"/>
</dbReference>
<dbReference type="InParanoid" id="A0A165MVM3"/>
<gene>
    <name evidence="3" type="ORF">EXIGLDRAFT_723884</name>
</gene>
<dbReference type="AlphaFoldDB" id="A0A165MVM3"/>
<dbReference type="EMBL" id="KV425906">
    <property type="protein sequence ID" value="KZV99828.1"/>
    <property type="molecule type" value="Genomic_DNA"/>
</dbReference>
<feature type="domain" description="F-box" evidence="2">
    <location>
        <begin position="62"/>
        <end position="125"/>
    </location>
</feature>
<name>A0A165MVM3_EXIGL</name>
<feature type="chain" id="PRO_5007862699" description="F-box domain-containing protein" evidence="1">
    <location>
        <begin position="17"/>
        <end position="509"/>
    </location>
</feature>
<accession>A0A165MVM3</accession>
<evidence type="ECO:0000259" key="2">
    <source>
        <dbReference type="Pfam" id="PF12937"/>
    </source>
</evidence>
<dbReference type="Pfam" id="PF12937">
    <property type="entry name" value="F-box-like"/>
    <property type="match status" value="1"/>
</dbReference>
<dbReference type="InterPro" id="IPR032675">
    <property type="entry name" value="LRR_dom_sf"/>
</dbReference>
<dbReference type="Proteomes" id="UP000077266">
    <property type="component" value="Unassembled WGS sequence"/>
</dbReference>
<dbReference type="OrthoDB" id="2794889at2759"/>
<keyword evidence="4" id="KW-1185">Reference proteome</keyword>
<dbReference type="Gene3D" id="3.80.10.10">
    <property type="entry name" value="Ribonuclease Inhibitor"/>
    <property type="match status" value="1"/>
</dbReference>
<organism evidence="3 4">
    <name type="scientific">Exidia glandulosa HHB12029</name>
    <dbReference type="NCBI Taxonomy" id="1314781"/>
    <lineage>
        <taxon>Eukaryota</taxon>
        <taxon>Fungi</taxon>
        <taxon>Dikarya</taxon>
        <taxon>Basidiomycota</taxon>
        <taxon>Agaricomycotina</taxon>
        <taxon>Agaricomycetes</taxon>
        <taxon>Auriculariales</taxon>
        <taxon>Exidiaceae</taxon>
        <taxon>Exidia</taxon>
    </lineage>
</organism>
<evidence type="ECO:0000313" key="3">
    <source>
        <dbReference type="EMBL" id="KZV99828.1"/>
    </source>
</evidence>
<reference evidence="3 4" key="1">
    <citation type="journal article" date="2016" name="Mol. Biol. Evol.">
        <title>Comparative Genomics of Early-Diverging Mushroom-Forming Fungi Provides Insights into the Origins of Lignocellulose Decay Capabilities.</title>
        <authorList>
            <person name="Nagy L.G."/>
            <person name="Riley R."/>
            <person name="Tritt A."/>
            <person name="Adam C."/>
            <person name="Daum C."/>
            <person name="Floudas D."/>
            <person name="Sun H."/>
            <person name="Yadav J.S."/>
            <person name="Pangilinan J."/>
            <person name="Larsson K.H."/>
            <person name="Matsuura K."/>
            <person name="Barry K."/>
            <person name="Labutti K."/>
            <person name="Kuo R."/>
            <person name="Ohm R.A."/>
            <person name="Bhattacharya S.S."/>
            <person name="Shirouzu T."/>
            <person name="Yoshinaga Y."/>
            <person name="Martin F.M."/>
            <person name="Grigoriev I.V."/>
            <person name="Hibbett D.S."/>
        </authorList>
    </citation>
    <scope>NUCLEOTIDE SEQUENCE [LARGE SCALE GENOMIC DNA]</scope>
    <source>
        <strain evidence="3 4">HHB12029</strain>
    </source>
</reference>
<proteinExistence type="predicted"/>
<dbReference type="InterPro" id="IPR001810">
    <property type="entry name" value="F-box_dom"/>
</dbReference>
<protein>
    <recommendedName>
        <fullName evidence="2">F-box domain-containing protein</fullName>
    </recommendedName>
</protein>